<comment type="caution">
    <text evidence="1">The sequence shown here is derived from an EMBL/GenBank/DDBJ whole genome shotgun (WGS) entry which is preliminary data.</text>
</comment>
<gene>
    <name evidence="1" type="ORF">KSX_43160</name>
</gene>
<reference evidence="1" key="1">
    <citation type="submission" date="2020-10" db="EMBL/GenBank/DDBJ databases">
        <title>Taxonomic study of unclassified bacteria belonging to the class Ktedonobacteria.</title>
        <authorList>
            <person name="Yabe S."/>
            <person name="Wang C.M."/>
            <person name="Zheng Y."/>
            <person name="Sakai Y."/>
            <person name="Cavaletti L."/>
            <person name="Monciardini P."/>
            <person name="Donadio S."/>
        </authorList>
    </citation>
    <scope>NUCLEOTIDE SEQUENCE</scope>
    <source>
        <strain evidence="1">SOSP1-1</strain>
    </source>
</reference>
<protein>
    <submittedName>
        <fullName evidence="1">Uncharacterized protein</fullName>
    </submittedName>
</protein>
<name>A0A8J3MU10_9CHLR</name>
<evidence type="ECO:0000313" key="1">
    <source>
        <dbReference type="EMBL" id="GHO46153.1"/>
    </source>
</evidence>
<keyword evidence="2" id="KW-1185">Reference proteome</keyword>
<accession>A0A8J3MU10</accession>
<evidence type="ECO:0000313" key="2">
    <source>
        <dbReference type="Proteomes" id="UP000612362"/>
    </source>
</evidence>
<dbReference type="RefSeq" id="WP_220195550.1">
    <property type="nucleotide sequence ID" value="NZ_BNJF01000002.1"/>
</dbReference>
<dbReference type="EMBL" id="BNJF01000002">
    <property type="protein sequence ID" value="GHO46153.1"/>
    <property type="molecule type" value="Genomic_DNA"/>
</dbReference>
<proteinExistence type="predicted"/>
<organism evidence="1 2">
    <name type="scientific">Ktedonospora formicarum</name>
    <dbReference type="NCBI Taxonomy" id="2778364"/>
    <lineage>
        <taxon>Bacteria</taxon>
        <taxon>Bacillati</taxon>
        <taxon>Chloroflexota</taxon>
        <taxon>Ktedonobacteria</taxon>
        <taxon>Ktedonobacterales</taxon>
        <taxon>Ktedonobacteraceae</taxon>
        <taxon>Ktedonospora</taxon>
    </lineage>
</organism>
<dbReference type="Proteomes" id="UP000612362">
    <property type="component" value="Unassembled WGS sequence"/>
</dbReference>
<dbReference type="AlphaFoldDB" id="A0A8J3MU10"/>
<sequence>MPVLVHLTPAKNVKRILRSGIHQSRQGVYCLPVLQSYYVSHQWMRELKRWGQRTFIGIYFHVPDDEMVWFGHYNQPHQYVTVSEAISQLMQQVDPQGYEIIIPRSISAKELHKIRTVSRVVGWRYQPGVRQCAWCACPICVSRGEIKSRKKRLQHRRAIDRA</sequence>